<reference evidence="2 3" key="1">
    <citation type="submission" date="2018-02" db="EMBL/GenBank/DDBJ databases">
        <title>Comparative analysis of genomes of three Brevibacillus laterosporus strains producers of potent antimicrobials isolated from silage.</title>
        <authorList>
            <person name="Kojic M."/>
            <person name="Miljkovic M."/>
            <person name="Studholme D."/>
            <person name="Filipic B."/>
        </authorList>
    </citation>
    <scope>NUCLEOTIDE SEQUENCE [LARGE SCALE GENOMIC DNA]</scope>
    <source>
        <strain evidence="2 3">BGSP11</strain>
    </source>
</reference>
<feature type="transmembrane region" description="Helical" evidence="1">
    <location>
        <begin position="34"/>
        <end position="54"/>
    </location>
</feature>
<dbReference type="Proteomes" id="UP000239759">
    <property type="component" value="Unassembled WGS sequence"/>
</dbReference>
<comment type="caution">
    <text evidence="2">The sequence shown here is derived from an EMBL/GenBank/DDBJ whole genome shotgun (WGS) entry which is preliminary data.</text>
</comment>
<keyword evidence="1" id="KW-0472">Membrane</keyword>
<name>A0AAP8QFR7_BRELA</name>
<keyword evidence="1" id="KW-0812">Transmembrane</keyword>
<evidence type="ECO:0000256" key="1">
    <source>
        <dbReference type="SAM" id="Phobius"/>
    </source>
</evidence>
<gene>
    <name evidence="2" type="ORF">C4A77_05480</name>
</gene>
<evidence type="ECO:0000313" key="2">
    <source>
        <dbReference type="EMBL" id="PPB10620.1"/>
    </source>
</evidence>
<organism evidence="2 3">
    <name type="scientific">Brevibacillus laterosporus</name>
    <name type="common">Bacillus laterosporus</name>
    <dbReference type="NCBI Taxonomy" id="1465"/>
    <lineage>
        <taxon>Bacteria</taxon>
        <taxon>Bacillati</taxon>
        <taxon>Bacillota</taxon>
        <taxon>Bacilli</taxon>
        <taxon>Bacillales</taxon>
        <taxon>Paenibacillaceae</taxon>
        <taxon>Brevibacillus</taxon>
    </lineage>
</organism>
<keyword evidence="1" id="KW-1133">Transmembrane helix</keyword>
<proteinExistence type="predicted"/>
<protein>
    <submittedName>
        <fullName evidence="2">Uncharacterized protein</fullName>
    </submittedName>
</protein>
<accession>A0AAP8QFR7</accession>
<dbReference type="EMBL" id="PRKQ01000004">
    <property type="protein sequence ID" value="PPB10620.1"/>
    <property type="molecule type" value="Genomic_DNA"/>
</dbReference>
<feature type="transmembrane region" description="Helical" evidence="1">
    <location>
        <begin position="12"/>
        <end position="28"/>
    </location>
</feature>
<sequence length="59" mass="6853">MNFIGKHSQNLLLLIVGSTFILNLFIKEGFAKNIISIISFFLVLVVVMCGRRYWKKYSK</sequence>
<evidence type="ECO:0000313" key="3">
    <source>
        <dbReference type="Proteomes" id="UP000239759"/>
    </source>
</evidence>
<dbReference type="AlphaFoldDB" id="A0AAP8QFR7"/>